<name>A0ABV7NGW1_9SPHN</name>
<organism evidence="2 3">
    <name type="scientific">Sphingobium rhizovicinum</name>
    <dbReference type="NCBI Taxonomy" id="432308"/>
    <lineage>
        <taxon>Bacteria</taxon>
        <taxon>Pseudomonadati</taxon>
        <taxon>Pseudomonadota</taxon>
        <taxon>Alphaproteobacteria</taxon>
        <taxon>Sphingomonadales</taxon>
        <taxon>Sphingomonadaceae</taxon>
        <taxon>Sphingobium</taxon>
    </lineage>
</organism>
<protein>
    <submittedName>
        <fullName evidence="2">Uncharacterized protein</fullName>
    </submittedName>
</protein>
<keyword evidence="1" id="KW-0472">Membrane</keyword>
<proteinExistence type="predicted"/>
<dbReference type="EMBL" id="JBHRVU010000004">
    <property type="protein sequence ID" value="MFC3442276.1"/>
    <property type="molecule type" value="Genomic_DNA"/>
</dbReference>
<evidence type="ECO:0000256" key="1">
    <source>
        <dbReference type="SAM" id="Phobius"/>
    </source>
</evidence>
<reference evidence="3" key="1">
    <citation type="journal article" date="2019" name="Int. J. Syst. Evol. Microbiol.">
        <title>The Global Catalogue of Microorganisms (GCM) 10K type strain sequencing project: providing services to taxonomists for standard genome sequencing and annotation.</title>
        <authorList>
            <consortium name="The Broad Institute Genomics Platform"/>
            <consortium name="The Broad Institute Genome Sequencing Center for Infectious Disease"/>
            <person name="Wu L."/>
            <person name="Ma J."/>
        </authorList>
    </citation>
    <scope>NUCLEOTIDE SEQUENCE [LARGE SCALE GENOMIC DNA]</scope>
    <source>
        <strain evidence="3">CCM 7491</strain>
    </source>
</reference>
<gene>
    <name evidence="2" type="ORF">ACFOKF_13960</name>
</gene>
<feature type="transmembrane region" description="Helical" evidence="1">
    <location>
        <begin position="66"/>
        <end position="84"/>
    </location>
</feature>
<sequence length="117" mass="12313">MHRAGLIAAFWTLIAVTLLSALAPLGLPLSRATGSAFNPATIDVVLKGRAPAAVQAVQLVRSDGDGLPPVALWCLFAALLVAVWRRLPDSLSSTDALPPRPLHLLRAHRARAPPAAF</sequence>
<dbReference type="Proteomes" id="UP001595681">
    <property type="component" value="Unassembled WGS sequence"/>
</dbReference>
<keyword evidence="1" id="KW-1133">Transmembrane helix</keyword>
<accession>A0ABV7NGW1</accession>
<comment type="caution">
    <text evidence="2">The sequence shown here is derived from an EMBL/GenBank/DDBJ whole genome shotgun (WGS) entry which is preliminary data.</text>
</comment>
<keyword evidence="1" id="KW-0812">Transmembrane</keyword>
<evidence type="ECO:0000313" key="3">
    <source>
        <dbReference type="Proteomes" id="UP001595681"/>
    </source>
</evidence>
<keyword evidence="3" id="KW-1185">Reference proteome</keyword>
<evidence type="ECO:0000313" key="2">
    <source>
        <dbReference type="EMBL" id="MFC3442276.1"/>
    </source>
</evidence>
<dbReference type="RefSeq" id="WP_380796345.1">
    <property type="nucleotide sequence ID" value="NZ_JBHRVU010000004.1"/>
</dbReference>